<feature type="signal peptide" evidence="4">
    <location>
        <begin position="1"/>
        <end position="19"/>
    </location>
</feature>
<evidence type="ECO:0000313" key="7">
    <source>
        <dbReference type="Proteomes" id="UP000245921"/>
    </source>
</evidence>
<dbReference type="Proteomes" id="UP000245921">
    <property type="component" value="Unassembled WGS sequence"/>
</dbReference>
<dbReference type="InterPro" id="IPR039424">
    <property type="entry name" value="SBP_5"/>
</dbReference>
<dbReference type="GO" id="GO:0015833">
    <property type="term" value="P:peptide transport"/>
    <property type="evidence" value="ECO:0007669"/>
    <property type="project" value="TreeGrafter"/>
</dbReference>
<evidence type="ECO:0000256" key="4">
    <source>
        <dbReference type="SAM" id="SignalP"/>
    </source>
</evidence>
<feature type="chain" id="PRO_5041342389" evidence="4">
    <location>
        <begin position="20"/>
        <end position="584"/>
    </location>
</feature>
<reference evidence="6 7" key="1">
    <citation type="submission" date="2018-05" db="EMBL/GenBank/DDBJ databases">
        <title>Genomic Encyclopedia of Type Strains, Phase IV (KMG-IV): sequencing the most valuable type-strain genomes for metagenomic binning, comparative biology and taxonomic classification.</title>
        <authorList>
            <person name="Goeker M."/>
        </authorList>
    </citation>
    <scope>NUCLEOTIDE SEQUENCE [LARGE SCALE GENOMIC DNA]</scope>
    <source>
        <strain evidence="6 7">DSM 24906</strain>
    </source>
</reference>
<evidence type="ECO:0000313" key="6">
    <source>
        <dbReference type="EMBL" id="PWJ95221.1"/>
    </source>
</evidence>
<evidence type="ECO:0000259" key="5">
    <source>
        <dbReference type="Pfam" id="PF00496"/>
    </source>
</evidence>
<keyword evidence="7" id="KW-1185">Reference proteome</keyword>
<dbReference type="RefSeq" id="WP_109604472.1">
    <property type="nucleotide sequence ID" value="NZ_QGGI01000006.1"/>
</dbReference>
<evidence type="ECO:0000256" key="3">
    <source>
        <dbReference type="ARBA" id="ARBA00022729"/>
    </source>
</evidence>
<dbReference type="EMBL" id="QGGI01000006">
    <property type="protein sequence ID" value="PWJ95221.1"/>
    <property type="molecule type" value="Genomic_DNA"/>
</dbReference>
<dbReference type="GO" id="GO:1904680">
    <property type="term" value="F:peptide transmembrane transporter activity"/>
    <property type="evidence" value="ECO:0007669"/>
    <property type="project" value="TreeGrafter"/>
</dbReference>
<name>A0AA45C769_9BACT</name>
<comment type="similarity">
    <text evidence="1">Belongs to the bacterial solute-binding protein 5 family.</text>
</comment>
<evidence type="ECO:0000256" key="2">
    <source>
        <dbReference type="ARBA" id="ARBA00022448"/>
    </source>
</evidence>
<dbReference type="Pfam" id="PF00496">
    <property type="entry name" value="SBP_bac_5"/>
    <property type="match status" value="1"/>
</dbReference>
<dbReference type="SUPFAM" id="SSF53850">
    <property type="entry name" value="Periplasmic binding protein-like II"/>
    <property type="match status" value="1"/>
</dbReference>
<comment type="caution">
    <text evidence="6">The sequence shown here is derived from an EMBL/GenBank/DDBJ whole genome shotgun (WGS) entry which is preliminary data.</text>
</comment>
<dbReference type="PANTHER" id="PTHR30290">
    <property type="entry name" value="PERIPLASMIC BINDING COMPONENT OF ABC TRANSPORTER"/>
    <property type="match status" value="1"/>
</dbReference>
<keyword evidence="3 4" id="KW-0732">Signal</keyword>
<proteinExistence type="inferred from homology"/>
<gene>
    <name evidence="6" type="ORF">C7380_10628</name>
</gene>
<sequence>MRKLITLLAVITLFITAFAAEVDWLIEDTEGEKGGTMFWSTTTDPKTLNPAWASDNNSNMFINMFIASLLSKDEEAFYKKPYLAKSYEAVNAADGGMDLTFNLRKGLKWSDGTPLTSEDVRFTFEDIYFKKNMSVNGNDGFTDEDGNLPTIKVIDDYTVVFHYNKPMRVAIGSIGSTGILPKHKLGQYADDPVKFPQIWTLEQMDDLVASGPFIFKEYREGVRLVFEKNPYFFAKDKNGVQLPYLDEHICVIVQNAETEVLKFQAGELDFISVSAPTYVSLKEKESSLPYHTVIGSYVPGPTFVSFNFNSPKKEQRVWFRNVHFRKAVSYALNREAIIDSMLNGLGTPTYAPRVPGEPYYDKEFIDSLGYRYSLSKAKRELKEGGFTWGNDGKLYGPNGNLVQFDMVTNVSTTSWVEVGNILTDSLAKLGIEVNFRPLQFNTVVNNLMGGSFESVILRLSGETPDPNDGWNTYLLDGGLHFWNWSPEYLKDVNPDLLDPADYEVAEWERRIDEIYRLQKSELDDEKLRDMFEEWSNLEAQYMPMIYTFAQNSLLAVSDSLHLTSEELVPYRGVLWNIWTVWKDQ</sequence>
<accession>A0AA45C769</accession>
<dbReference type="CDD" id="cd08500">
    <property type="entry name" value="PBP2_NikA_DppA_OppA_like_4"/>
    <property type="match status" value="1"/>
</dbReference>
<keyword evidence="2" id="KW-0813">Transport</keyword>
<dbReference type="PANTHER" id="PTHR30290:SF9">
    <property type="entry name" value="OLIGOPEPTIDE-BINDING PROTEIN APPA"/>
    <property type="match status" value="1"/>
</dbReference>
<feature type="domain" description="Solute-binding protein family 5" evidence="5">
    <location>
        <begin position="81"/>
        <end position="476"/>
    </location>
</feature>
<evidence type="ECO:0000256" key="1">
    <source>
        <dbReference type="ARBA" id="ARBA00005695"/>
    </source>
</evidence>
<dbReference type="InterPro" id="IPR000914">
    <property type="entry name" value="SBP_5_dom"/>
</dbReference>
<dbReference type="Gene3D" id="3.40.190.10">
    <property type="entry name" value="Periplasmic binding protein-like II"/>
    <property type="match status" value="1"/>
</dbReference>
<organism evidence="6 7">
    <name type="scientific">Oceanotoga teriensis</name>
    <dbReference type="NCBI Taxonomy" id="515440"/>
    <lineage>
        <taxon>Bacteria</taxon>
        <taxon>Thermotogati</taxon>
        <taxon>Thermotogota</taxon>
        <taxon>Thermotogae</taxon>
        <taxon>Petrotogales</taxon>
        <taxon>Petrotogaceae</taxon>
        <taxon>Oceanotoga</taxon>
    </lineage>
</organism>
<protein>
    <submittedName>
        <fullName evidence="6">Peptide/nickel transport system substrate-binding protein</fullName>
    </submittedName>
</protein>
<dbReference type="Gene3D" id="3.10.105.10">
    <property type="entry name" value="Dipeptide-binding Protein, Domain 3"/>
    <property type="match status" value="1"/>
</dbReference>
<dbReference type="AlphaFoldDB" id="A0AA45C769"/>